<accession>A0A0D6DW32</accession>
<gene>
    <name evidence="1" type="ORF">LACPI_0767</name>
</gene>
<reference evidence="2" key="1">
    <citation type="submission" date="2015-01" db="EMBL/GenBank/DDBJ databases">
        <authorList>
            <person name="Andreevskaya M."/>
        </authorList>
    </citation>
    <scope>NUCLEOTIDE SEQUENCE [LARGE SCALE GENOMIC DNA]</scope>
    <source>
        <strain evidence="2">MKFS47</strain>
    </source>
</reference>
<dbReference type="EMBL" id="LN774769">
    <property type="protein sequence ID" value="CEN27967.1"/>
    <property type="molecule type" value="Genomic_DNA"/>
</dbReference>
<name>A0A0D6DW32_9LACT</name>
<dbReference type="AlphaFoldDB" id="A0A0D6DW32"/>
<dbReference type="KEGG" id="lpk:LACPI_0767"/>
<dbReference type="RefSeq" id="WP_047915165.1">
    <property type="nucleotide sequence ID" value="NZ_LN774769.1"/>
</dbReference>
<evidence type="ECO:0000313" key="2">
    <source>
        <dbReference type="Proteomes" id="UP000033166"/>
    </source>
</evidence>
<proteinExistence type="predicted"/>
<dbReference type="HOGENOM" id="CLU_1419875_0_0_9"/>
<organism evidence="1 2">
    <name type="scientific">Pseudolactococcus piscium MKFS47</name>
    <dbReference type="NCBI Taxonomy" id="297352"/>
    <lineage>
        <taxon>Bacteria</taxon>
        <taxon>Bacillati</taxon>
        <taxon>Bacillota</taxon>
        <taxon>Bacilli</taxon>
        <taxon>Lactobacillales</taxon>
        <taxon>Streptococcaceae</taxon>
        <taxon>Pseudolactococcus</taxon>
    </lineage>
</organism>
<dbReference type="Proteomes" id="UP000033166">
    <property type="component" value="Chromosome I"/>
</dbReference>
<protein>
    <submittedName>
        <fullName evidence="1">Uncharacterized protein</fullName>
    </submittedName>
</protein>
<evidence type="ECO:0000313" key="1">
    <source>
        <dbReference type="EMBL" id="CEN27967.1"/>
    </source>
</evidence>
<sequence>MNEKQFKQQSHDLIINIALTIGTFTTSLKLTDDDLARTQKLVKKFDETLTEFIDSRKPKFKKGDYVSSQIFADGSFALVRLKEDLTDIFSSVNGIWYAKIDCSVTETSYEVFEEDTRKATPEEIAEYKAALNFHEHGRKPFVIKNGDLVANGDGISHIVENAHNNKELFLLNNLKLLATSEELEKWLGTADE</sequence>